<evidence type="ECO:0000256" key="2">
    <source>
        <dbReference type="ARBA" id="ARBA00023125"/>
    </source>
</evidence>
<dbReference type="PANTHER" id="PTHR31069">
    <property type="entry name" value="OLEATE-ACTIVATED TRANSCRIPTION FACTOR 1-RELATED"/>
    <property type="match status" value="1"/>
</dbReference>
<evidence type="ECO:0000256" key="4">
    <source>
        <dbReference type="ARBA" id="ARBA00023242"/>
    </source>
</evidence>
<feature type="region of interest" description="Disordered" evidence="5">
    <location>
        <begin position="238"/>
        <end position="280"/>
    </location>
</feature>
<protein>
    <recommendedName>
        <fullName evidence="6">Zn(2)-C6 fungal-type domain-containing protein</fullName>
    </recommendedName>
</protein>
<keyword evidence="3" id="KW-0804">Transcription</keyword>
<reference evidence="7" key="1">
    <citation type="submission" date="2022-11" db="EMBL/GenBank/DDBJ databases">
        <title>Genome Sequence of Cubamyces cubensis.</title>
        <authorList>
            <person name="Buettner E."/>
        </authorList>
    </citation>
    <scope>NUCLEOTIDE SEQUENCE</scope>
    <source>
        <strain evidence="7">MPL-01</strain>
    </source>
</reference>
<evidence type="ECO:0000313" key="8">
    <source>
        <dbReference type="Proteomes" id="UP001215151"/>
    </source>
</evidence>
<sequence length="392" mass="41767">MEASRSSTALHPNLLAALHAAAASKPSGYANPALQPQATHHPAFTQTWRVGPHPQGLSGLSLPPGTAVAPIVEYAGVPRPVAGQPLHPQQLLALQYQAQLARQAGLAQPVYQQLTQSQMNALPPAEDPYDHEQEPPEKVPVDPEVVEKIQKRALFVAPPVRQRIPQACERCRRRKTKCTGEKPICKRCTKGGHECEYVFEHRANRTKKAIAERQRAALEAEQAAFIQYNLPSLSSSSGYSATSASSLPPPHMNGYARGQPYCPPAAPSHSSSSNYSAGSSAPSLLPTPAIMLDGRPLAPPDIILSQAQVQAQAQAQAPASRPAARSRYNARTGRSKAKAAKTAPDMPAISRSTSAMSLQSPGVPLCASTSCEACLSEMSNCVACLEEMAHLQ</sequence>
<dbReference type="GO" id="GO:0000981">
    <property type="term" value="F:DNA-binding transcription factor activity, RNA polymerase II-specific"/>
    <property type="evidence" value="ECO:0007669"/>
    <property type="project" value="InterPro"/>
</dbReference>
<keyword evidence="8" id="KW-1185">Reference proteome</keyword>
<dbReference type="InterPro" id="IPR036864">
    <property type="entry name" value="Zn2-C6_fun-type_DNA-bd_sf"/>
</dbReference>
<keyword evidence="1" id="KW-0805">Transcription regulation</keyword>
<feature type="domain" description="Zn(2)-C6 fungal-type" evidence="6">
    <location>
        <begin position="167"/>
        <end position="197"/>
    </location>
</feature>
<feature type="compositionally biased region" description="Low complexity" evidence="5">
    <location>
        <begin position="313"/>
        <end position="327"/>
    </location>
</feature>
<keyword evidence="4" id="KW-0539">Nucleus</keyword>
<feature type="compositionally biased region" description="Low complexity" evidence="5">
    <location>
        <begin position="267"/>
        <end position="280"/>
    </location>
</feature>
<dbReference type="Gene3D" id="4.10.240.10">
    <property type="entry name" value="Zn(2)-C6 fungal-type DNA-binding domain"/>
    <property type="match status" value="1"/>
</dbReference>
<evidence type="ECO:0000256" key="1">
    <source>
        <dbReference type="ARBA" id="ARBA00023015"/>
    </source>
</evidence>
<gene>
    <name evidence="7" type="ORF">ONZ51_g11602</name>
</gene>
<dbReference type="SMART" id="SM00066">
    <property type="entry name" value="GAL4"/>
    <property type="match status" value="1"/>
</dbReference>
<dbReference type="SUPFAM" id="SSF57701">
    <property type="entry name" value="Zn2/Cys6 DNA-binding domain"/>
    <property type="match status" value="1"/>
</dbReference>
<dbReference type="PANTHER" id="PTHR31069:SF32">
    <property type="entry name" value="ARGININE METABOLISM REGULATION PROTEIN II"/>
    <property type="match status" value="1"/>
</dbReference>
<evidence type="ECO:0000256" key="5">
    <source>
        <dbReference type="SAM" id="MobiDB-lite"/>
    </source>
</evidence>
<dbReference type="Pfam" id="PF00172">
    <property type="entry name" value="Zn_clus"/>
    <property type="match status" value="1"/>
</dbReference>
<dbReference type="GO" id="GO:0008270">
    <property type="term" value="F:zinc ion binding"/>
    <property type="evidence" value="ECO:0007669"/>
    <property type="project" value="InterPro"/>
</dbReference>
<feature type="region of interest" description="Disordered" evidence="5">
    <location>
        <begin position="313"/>
        <end position="347"/>
    </location>
</feature>
<evidence type="ECO:0000256" key="3">
    <source>
        <dbReference type="ARBA" id="ARBA00023163"/>
    </source>
</evidence>
<dbReference type="Proteomes" id="UP001215151">
    <property type="component" value="Unassembled WGS sequence"/>
</dbReference>
<dbReference type="PROSITE" id="PS50048">
    <property type="entry name" value="ZN2_CY6_FUNGAL_2"/>
    <property type="match status" value="1"/>
</dbReference>
<organism evidence="7 8">
    <name type="scientific">Trametes cubensis</name>
    <dbReference type="NCBI Taxonomy" id="1111947"/>
    <lineage>
        <taxon>Eukaryota</taxon>
        <taxon>Fungi</taxon>
        <taxon>Dikarya</taxon>
        <taxon>Basidiomycota</taxon>
        <taxon>Agaricomycotina</taxon>
        <taxon>Agaricomycetes</taxon>
        <taxon>Polyporales</taxon>
        <taxon>Polyporaceae</taxon>
        <taxon>Trametes</taxon>
    </lineage>
</organism>
<comment type="caution">
    <text evidence="7">The sequence shown here is derived from an EMBL/GenBank/DDBJ whole genome shotgun (WGS) entry which is preliminary data.</text>
</comment>
<name>A0AAD7THE5_9APHY</name>
<evidence type="ECO:0000313" key="7">
    <source>
        <dbReference type="EMBL" id="KAJ8457327.1"/>
    </source>
</evidence>
<keyword evidence="2" id="KW-0238">DNA-binding</keyword>
<evidence type="ECO:0000259" key="6">
    <source>
        <dbReference type="PROSITE" id="PS50048"/>
    </source>
</evidence>
<dbReference type="AlphaFoldDB" id="A0AAD7THE5"/>
<dbReference type="PROSITE" id="PS00463">
    <property type="entry name" value="ZN2_CY6_FUNGAL_1"/>
    <property type="match status" value="1"/>
</dbReference>
<accession>A0AAD7THE5</accession>
<dbReference type="EMBL" id="JAPEVG010000573">
    <property type="protein sequence ID" value="KAJ8457327.1"/>
    <property type="molecule type" value="Genomic_DNA"/>
</dbReference>
<dbReference type="GO" id="GO:0003677">
    <property type="term" value="F:DNA binding"/>
    <property type="evidence" value="ECO:0007669"/>
    <property type="project" value="UniProtKB-KW"/>
</dbReference>
<dbReference type="InterPro" id="IPR001138">
    <property type="entry name" value="Zn2Cys6_DnaBD"/>
</dbReference>
<dbReference type="InterPro" id="IPR050675">
    <property type="entry name" value="OAF3"/>
</dbReference>
<proteinExistence type="predicted"/>
<dbReference type="CDD" id="cd00067">
    <property type="entry name" value="GAL4"/>
    <property type="match status" value="1"/>
</dbReference>